<keyword evidence="2" id="KW-1185">Reference proteome</keyword>
<accession>A0AAV2NH34</accession>
<dbReference type="Proteomes" id="UP001497644">
    <property type="component" value="Chromosome 15"/>
</dbReference>
<protein>
    <submittedName>
        <fullName evidence="1">Uncharacterized protein</fullName>
    </submittedName>
</protein>
<dbReference type="EMBL" id="OZ034838">
    <property type="protein sequence ID" value="CAL1678962.1"/>
    <property type="molecule type" value="Genomic_DNA"/>
</dbReference>
<gene>
    <name evidence="1" type="ORF">LPLAT_LOCUS4727</name>
</gene>
<sequence length="118" mass="13168">MTESKWMCDTKWTDTWPPSESAPCGCFRGGAASVPGIRVVSRKLGYTSGQLVMRGMSQLRPTFDQLPPSVILSGVRSQRLSAVYPTIDSPRRPSRRKIGTGTQHIEVYFATMYIVKRT</sequence>
<dbReference type="AlphaFoldDB" id="A0AAV2NH34"/>
<evidence type="ECO:0000313" key="1">
    <source>
        <dbReference type="EMBL" id="CAL1678962.1"/>
    </source>
</evidence>
<organism evidence="1 2">
    <name type="scientific">Lasius platythorax</name>
    <dbReference type="NCBI Taxonomy" id="488582"/>
    <lineage>
        <taxon>Eukaryota</taxon>
        <taxon>Metazoa</taxon>
        <taxon>Ecdysozoa</taxon>
        <taxon>Arthropoda</taxon>
        <taxon>Hexapoda</taxon>
        <taxon>Insecta</taxon>
        <taxon>Pterygota</taxon>
        <taxon>Neoptera</taxon>
        <taxon>Endopterygota</taxon>
        <taxon>Hymenoptera</taxon>
        <taxon>Apocrita</taxon>
        <taxon>Aculeata</taxon>
        <taxon>Formicoidea</taxon>
        <taxon>Formicidae</taxon>
        <taxon>Formicinae</taxon>
        <taxon>Lasius</taxon>
        <taxon>Lasius</taxon>
    </lineage>
</organism>
<name>A0AAV2NH34_9HYME</name>
<evidence type="ECO:0000313" key="2">
    <source>
        <dbReference type="Proteomes" id="UP001497644"/>
    </source>
</evidence>
<proteinExistence type="predicted"/>
<reference evidence="1" key="1">
    <citation type="submission" date="2024-04" db="EMBL/GenBank/DDBJ databases">
        <authorList>
            <consortium name="Molecular Ecology Group"/>
        </authorList>
    </citation>
    <scope>NUCLEOTIDE SEQUENCE</scope>
</reference>